<dbReference type="PANTHER" id="PTHR44259:SF57">
    <property type="entry name" value="DUF1618 DOMAIN-CONTAINING PROTEIN"/>
    <property type="match status" value="1"/>
</dbReference>
<evidence type="ECO:0000259" key="1">
    <source>
        <dbReference type="Pfam" id="PF03478"/>
    </source>
</evidence>
<evidence type="ECO:0000313" key="2">
    <source>
        <dbReference type="EMBL" id="OEL36418.1"/>
    </source>
</evidence>
<dbReference type="OrthoDB" id="691951at2759"/>
<dbReference type="SUPFAM" id="SSF82171">
    <property type="entry name" value="DPP6 N-terminal domain-like"/>
    <property type="match status" value="1"/>
</dbReference>
<organism evidence="2 3">
    <name type="scientific">Dichanthelium oligosanthes</name>
    <dbReference type="NCBI Taxonomy" id="888268"/>
    <lineage>
        <taxon>Eukaryota</taxon>
        <taxon>Viridiplantae</taxon>
        <taxon>Streptophyta</taxon>
        <taxon>Embryophyta</taxon>
        <taxon>Tracheophyta</taxon>
        <taxon>Spermatophyta</taxon>
        <taxon>Magnoliopsida</taxon>
        <taxon>Liliopsida</taxon>
        <taxon>Poales</taxon>
        <taxon>Poaceae</taxon>
        <taxon>PACMAD clade</taxon>
        <taxon>Panicoideae</taxon>
        <taxon>Panicodae</taxon>
        <taxon>Paniceae</taxon>
        <taxon>Dichantheliinae</taxon>
        <taxon>Dichanthelium</taxon>
    </lineage>
</organism>
<dbReference type="Pfam" id="PF03478">
    <property type="entry name" value="Beta-prop_KIB1-4"/>
    <property type="match status" value="1"/>
</dbReference>
<dbReference type="Proteomes" id="UP000095767">
    <property type="component" value="Unassembled WGS sequence"/>
</dbReference>
<dbReference type="InterPro" id="IPR050942">
    <property type="entry name" value="F-box_BR-signaling"/>
</dbReference>
<comment type="caution">
    <text evidence="2">The sequence shown here is derived from an EMBL/GenBank/DDBJ whole genome shotgun (WGS) entry which is preliminary data.</text>
</comment>
<dbReference type="EMBL" id="LWDX02009252">
    <property type="protein sequence ID" value="OEL36418.1"/>
    <property type="molecule type" value="Genomic_DNA"/>
</dbReference>
<keyword evidence="3" id="KW-1185">Reference proteome</keyword>
<gene>
    <name evidence="2" type="ORF">BAE44_0002563</name>
</gene>
<feature type="domain" description="KIB1-4 beta-propeller" evidence="1">
    <location>
        <begin position="4"/>
        <end position="189"/>
    </location>
</feature>
<dbReference type="AlphaFoldDB" id="A0A1E5WGD2"/>
<evidence type="ECO:0000313" key="3">
    <source>
        <dbReference type="Proteomes" id="UP000095767"/>
    </source>
</evidence>
<accession>A0A1E5WGD2</accession>
<dbReference type="InterPro" id="IPR005174">
    <property type="entry name" value="KIB1-4_b-propeller"/>
</dbReference>
<dbReference type="PANTHER" id="PTHR44259">
    <property type="entry name" value="OS07G0183000 PROTEIN-RELATED"/>
    <property type="match status" value="1"/>
</dbReference>
<sequence length="224" mass="25348">MPSTTDAIVHKGKVFAVTSRGNIYVWDMRAGSCPDEPELVLPPHHDRNKYENHWDLAESADGRRLLLVCTYGSQVEYKRLCSLNTYFEGSRFQAQGVRLFEAQGVRLFELDVHAAAGLAGDDGWTPVASLGDHSLFLGTSYPFMARVVNRGSSDSSDCAEQLKANCVCVTTESSLFQEQDLEYDMEVFDLGADKYWDHPRKLFSFSRYCKYQTPMWSSSTIKER</sequence>
<name>A0A1E5WGD2_9POAL</name>
<proteinExistence type="predicted"/>
<protein>
    <recommendedName>
        <fullName evidence="1">KIB1-4 beta-propeller domain-containing protein</fullName>
    </recommendedName>
</protein>
<reference evidence="2 3" key="1">
    <citation type="submission" date="2016-09" db="EMBL/GenBank/DDBJ databases">
        <title>The draft genome of Dichanthelium oligosanthes: A C3 panicoid grass species.</title>
        <authorList>
            <person name="Studer A.J."/>
            <person name="Schnable J.C."/>
            <person name="Brutnell T.P."/>
        </authorList>
    </citation>
    <scope>NUCLEOTIDE SEQUENCE [LARGE SCALE GENOMIC DNA]</scope>
    <source>
        <strain evidence="3">cv. Kellogg 1175</strain>
        <tissue evidence="2">Leaf</tissue>
    </source>
</reference>
<dbReference type="STRING" id="888268.A0A1E5WGD2"/>